<reference evidence="1 2" key="1">
    <citation type="journal article" date="2015" name="Genome Announc.">
        <title>Complete Genome Sequencing of Stenotrophomonas acidaminiphila ZAC14D2_NAIMI4_2, a Multidrug-Resistant Strain Isolated from Sediments of a Polluted River in Mexico, Uncovers New Antibiotic Resistance Genes and a Novel Class-II Lasso Peptide Biosynthesis Gene Cluster.</title>
        <authorList>
            <person name="Vinuesa P."/>
            <person name="Ochoa-Sanchez L.E."/>
        </authorList>
    </citation>
    <scope>NUCLEOTIDE SEQUENCE [LARGE SCALE GENOMIC DNA]</scope>
    <source>
        <strain evidence="1 2">ZAC14D2_NAIMI4_2</strain>
    </source>
</reference>
<accession>A0A0S1AZM6</accession>
<keyword evidence="2" id="KW-1185">Reference proteome</keyword>
<dbReference type="EMBL" id="CP012900">
    <property type="protein sequence ID" value="ALJ28250.1"/>
    <property type="molecule type" value="Genomic_DNA"/>
</dbReference>
<dbReference type="Proteomes" id="UP000061010">
    <property type="component" value="Chromosome"/>
</dbReference>
<name>A0A0S1AZM6_9GAMM</name>
<sequence length="339" mass="38185">MAEWIDQLLVEQKLAPRTIAQYAAGLLYWDMWHRLRYGMPLSLSAAPPTAVSLDAVNAFIDDHLAIAVGGRLRMRMTSTIFDGLREAGYNARVDCVAPATSDWRLLVLQRAHSLSNLRFDRELVRRRKPEIYASWEAERAALGITMALPMSATNTVSALLGVCNDDREGTMDVALILFLCRLTPSQVAQLRFSELAPGTIVLDGEELDAVELTIRDPIGELQTSQPKIRFVGDEATLIKAWGALREDEVIQGREDWFFARKARRNASPALDNVWIARRIRLLAQHAGLADASGRSRVSPQWLRKAYEREWREHSDLVKAARAARVGTRTILRMTRQART</sequence>
<evidence type="ECO:0000313" key="1">
    <source>
        <dbReference type="EMBL" id="ALJ28250.1"/>
    </source>
</evidence>
<organism evidence="1 2">
    <name type="scientific">Stenotrophomonas acidaminiphila</name>
    <dbReference type="NCBI Taxonomy" id="128780"/>
    <lineage>
        <taxon>Bacteria</taxon>
        <taxon>Pseudomonadati</taxon>
        <taxon>Pseudomonadota</taxon>
        <taxon>Gammaproteobacteria</taxon>
        <taxon>Lysobacterales</taxon>
        <taxon>Lysobacteraceae</taxon>
        <taxon>Stenotrophomonas</taxon>
    </lineage>
</organism>
<protein>
    <submittedName>
        <fullName evidence="1">Integrase</fullName>
    </submittedName>
</protein>
<evidence type="ECO:0000313" key="2">
    <source>
        <dbReference type="Proteomes" id="UP000061010"/>
    </source>
</evidence>
<dbReference type="AlphaFoldDB" id="A0A0S1AZM6"/>
<proteinExistence type="predicted"/>
<dbReference type="PATRIC" id="fig|128780.6.peg.1881"/>
<dbReference type="KEGG" id="sacz:AOT14_18730"/>
<gene>
    <name evidence="1" type="ORF">AOT14_18730</name>
</gene>